<dbReference type="AlphaFoldDB" id="D8UIT9"/>
<dbReference type="STRING" id="3068.D8UIT9"/>
<gene>
    <name evidence="1" type="ORF">VOLCADRAFT_99858</name>
</gene>
<dbReference type="GO" id="GO:0016192">
    <property type="term" value="P:vesicle-mediated transport"/>
    <property type="evidence" value="ECO:0007669"/>
    <property type="project" value="InterPro"/>
</dbReference>
<dbReference type="RefSeq" id="XP_002958570.1">
    <property type="nucleotide sequence ID" value="XM_002958524.1"/>
</dbReference>
<evidence type="ECO:0008006" key="3">
    <source>
        <dbReference type="Google" id="ProtNLM"/>
    </source>
</evidence>
<evidence type="ECO:0000313" key="2">
    <source>
        <dbReference type="Proteomes" id="UP000001058"/>
    </source>
</evidence>
<dbReference type="EMBL" id="GL378418">
    <property type="protein sequence ID" value="EFJ40366.1"/>
    <property type="molecule type" value="Genomic_DNA"/>
</dbReference>
<sequence>MVDLTGPITSSSVAPSWVQQSNGIQQKLKVLKKLIAELKKYHDEALLVTFNRNSGAQDAEMLTLEVQQRFKQLHAEIRTTGPNNDAEIQKRVQQQLAQALFKLSLEFRREEMRFLNKVEEQMGMERGSSIGLIEEEEGTW</sequence>
<dbReference type="Gene3D" id="1.20.58.70">
    <property type="match status" value="1"/>
</dbReference>
<organism evidence="2">
    <name type="scientific">Volvox carteri f. nagariensis</name>
    <dbReference type="NCBI Taxonomy" id="3068"/>
    <lineage>
        <taxon>Eukaryota</taxon>
        <taxon>Viridiplantae</taxon>
        <taxon>Chlorophyta</taxon>
        <taxon>core chlorophytes</taxon>
        <taxon>Chlorophyceae</taxon>
        <taxon>CS clade</taxon>
        <taxon>Chlamydomonadales</taxon>
        <taxon>Volvocaceae</taxon>
        <taxon>Volvox</taxon>
    </lineage>
</organism>
<dbReference type="InParanoid" id="D8UIT9"/>
<dbReference type="KEGG" id="vcn:VOLCADRAFT_99858"/>
<dbReference type="SUPFAM" id="SSF47661">
    <property type="entry name" value="t-snare proteins"/>
    <property type="match status" value="1"/>
</dbReference>
<dbReference type="Proteomes" id="UP000001058">
    <property type="component" value="Unassembled WGS sequence"/>
</dbReference>
<proteinExistence type="predicted"/>
<accession>D8UIT9</accession>
<dbReference type="OrthoDB" id="10251371at2759"/>
<keyword evidence="2" id="KW-1185">Reference proteome</keyword>
<dbReference type="GO" id="GO:0016020">
    <property type="term" value="C:membrane"/>
    <property type="evidence" value="ECO:0007669"/>
    <property type="project" value="InterPro"/>
</dbReference>
<dbReference type="GeneID" id="9628029"/>
<dbReference type="InterPro" id="IPR010989">
    <property type="entry name" value="SNARE"/>
</dbReference>
<protein>
    <recommendedName>
        <fullName evidence="3">Syntaxin N-terminal domain-containing protein</fullName>
    </recommendedName>
</protein>
<name>D8UIT9_VOLCA</name>
<evidence type="ECO:0000313" key="1">
    <source>
        <dbReference type="EMBL" id="EFJ40366.1"/>
    </source>
</evidence>
<reference evidence="1 2" key="1">
    <citation type="journal article" date="2010" name="Science">
        <title>Genomic analysis of organismal complexity in the multicellular green alga Volvox carteri.</title>
        <authorList>
            <person name="Prochnik S.E."/>
            <person name="Umen J."/>
            <person name="Nedelcu A.M."/>
            <person name="Hallmann A."/>
            <person name="Miller S.M."/>
            <person name="Nishii I."/>
            <person name="Ferris P."/>
            <person name="Kuo A."/>
            <person name="Mitros T."/>
            <person name="Fritz-Laylin L.K."/>
            <person name="Hellsten U."/>
            <person name="Chapman J."/>
            <person name="Simakov O."/>
            <person name="Rensing S.A."/>
            <person name="Terry A."/>
            <person name="Pangilinan J."/>
            <person name="Kapitonov V."/>
            <person name="Jurka J."/>
            <person name="Salamov A."/>
            <person name="Shapiro H."/>
            <person name="Schmutz J."/>
            <person name="Grimwood J."/>
            <person name="Lindquist E."/>
            <person name="Lucas S."/>
            <person name="Grigoriev I.V."/>
            <person name="Schmitt R."/>
            <person name="Kirk D."/>
            <person name="Rokhsar D.S."/>
        </authorList>
    </citation>
    <scope>NUCLEOTIDE SEQUENCE [LARGE SCALE GENOMIC DNA]</scope>
    <source>
        <strain evidence="2">f. Nagariensis / Eve</strain>
    </source>
</reference>